<name>A0AA39Z0Y6_9PEZI</name>
<gene>
    <name evidence="1" type="ORF">DIS24_g2364</name>
</gene>
<comment type="caution">
    <text evidence="1">The sequence shown here is derived from an EMBL/GenBank/DDBJ whole genome shotgun (WGS) entry which is preliminary data.</text>
</comment>
<proteinExistence type="predicted"/>
<accession>A0AA39Z0Y6</accession>
<evidence type="ECO:0000313" key="2">
    <source>
        <dbReference type="Proteomes" id="UP001175001"/>
    </source>
</evidence>
<dbReference type="EMBL" id="JAUJDW010000007">
    <property type="protein sequence ID" value="KAK0661735.1"/>
    <property type="molecule type" value="Genomic_DNA"/>
</dbReference>
<reference evidence="1" key="1">
    <citation type="submission" date="2023-06" db="EMBL/GenBank/DDBJ databases">
        <title>Multi-omics analyses reveal the molecular pathogenesis toolkit of Lasiodiplodia hormozganensis, a cross-kingdom pathogen.</title>
        <authorList>
            <person name="Felix C."/>
            <person name="Meneses R."/>
            <person name="Goncalves M.F.M."/>
            <person name="Tilleman L."/>
            <person name="Duarte A.S."/>
            <person name="Jorrin-Novo J.V."/>
            <person name="Van De Peer Y."/>
            <person name="Deforce D."/>
            <person name="Van Nieuwerburgh F."/>
            <person name="Esteves A.C."/>
            <person name="Alves A."/>
        </authorList>
    </citation>
    <scope>NUCLEOTIDE SEQUENCE</scope>
    <source>
        <strain evidence="1">CBS 339.90</strain>
    </source>
</reference>
<dbReference type="AlphaFoldDB" id="A0AA39Z0Y6"/>
<sequence length="313" mass="33548">MTTEPLRDFYRKHIPNGIAVTRSLKRFTIVVGTPGDMGSKGGITVTQLETPGRYGRMEVSIDPRDEETCIYTIQTKNILSFSVSPHECQSATVIVHGRTMASATTTFTTTGTSTVTWVNNNWEQNVDLQNVRRGKQLGAMDAILRSNGTFNIASHGPGTGELALQISRNLYTYFSADSIINGTAGPGNAITVAVGTELPESQNGNFPIQVTASGALLVRAPSGEEYLFGEDEDVAAIYLRPGTTGPESLELVVWGGTAQTAAIAARLVPTLTGVSQPDFVVLEKSSRWKGAEGAVAMGFFDEQWNIASTSFFA</sequence>
<organism evidence="1 2">
    <name type="scientific">Lasiodiplodia hormozganensis</name>
    <dbReference type="NCBI Taxonomy" id="869390"/>
    <lineage>
        <taxon>Eukaryota</taxon>
        <taxon>Fungi</taxon>
        <taxon>Dikarya</taxon>
        <taxon>Ascomycota</taxon>
        <taxon>Pezizomycotina</taxon>
        <taxon>Dothideomycetes</taxon>
        <taxon>Dothideomycetes incertae sedis</taxon>
        <taxon>Botryosphaeriales</taxon>
        <taxon>Botryosphaeriaceae</taxon>
        <taxon>Lasiodiplodia</taxon>
    </lineage>
</organism>
<dbReference type="Proteomes" id="UP001175001">
    <property type="component" value="Unassembled WGS sequence"/>
</dbReference>
<keyword evidence="2" id="KW-1185">Reference proteome</keyword>
<evidence type="ECO:0000313" key="1">
    <source>
        <dbReference type="EMBL" id="KAK0661735.1"/>
    </source>
</evidence>
<protein>
    <submittedName>
        <fullName evidence="1">Secreted protein</fullName>
    </submittedName>
</protein>